<dbReference type="GO" id="GO:0004252">
    <property type="term" value="F:serine-type endopeptidase activity"/>
    <property type="evidence" value="ECO:0007669"/>
    <property type="project" value="UniProtKB-UniRule"/>
</dbReference>
<keyword evidence="6 7" id="KW-0720">Serine protease</keyword>
<evidence type="ECO:0000256" key="3">
    <source>
        <dbReference type="ARBA" id="ARBA00016310"/>
    </source>
</evidence>
<dbReference type="Pfam" id="PF00326">
    <property type="entry name" value="Peptidase_S9"/>
    <property type="match status" value="1"/>
</dbReference>
<dbReference type="Gene3D" id="3.40.50.1820">
    <property type="entry name" value="alpha/beta hydrolase"/>
    <property type="match status" value="1"/>
</dbReference>
<dbReference type="SUPFAM" id="SSF53474">
    <property type="entry name" value="alpha/beta-Hydrolases"/>
    <property type="match status" value="1"/>
</dbReference>
<dbReference type="AlphaFoldDB" id="A0A0N4Z868"/>
<feature type="domain" description="Peptidase S9 prolyl oligopeptidase catalytic" evidence="8">
    <location>
        <begin position="375"/>
        <end position="517"/>
    </location>
</feature>
<evidence type="ECO:0000259" key="8">
    <source>
        <dbReference type="Pfam" id="PF00326"/>
    </source>
</evidence>
<dbReference type="GO" id="GO:0006508">
    <property type="term" value="P:proteolysis"/>
    <property type="evidence" value="ECO:0007669"/>
    <property type="project" value="UniProtKB-KW"/>
</dbReference>
<proteinExistence type="inferred from homology"/>
<dbReference type="PRINTS" id="PR00862">
    <property type="entry name" value="PROLIGOPTASE"/>
</dbReference>
<evidence type="ECO:0000313" key="11">
    <source>
        <dbReference type="WBParaSite" id="PTRK_0000342400.1"/>
    </source>
</evidence>
<evidence type="ECO:0000256" key="1">
    <source>
        <dbReference type="ARBA" id="ARBA00001070"/>
    </source>
</evidence>
<organism evidence="10 11">
    <name type="scientific">Parastrongyloides trichosuri</name>
    <name type="common">Possum-specific nematode worm</name>
    <dbReference type="NCBI Taxonomy" id="131310"/>
    <lineage>
        <taxon>Eukaryota</taxon>
        <taxon>Metazoa</taxon>
        <taxon>Ecdysozoa</taxon>
        <taxon>Nematoda</taxon>
        <taxon>Chromadorea</taxon>
        <taxon>Rhabditida</taxon>
        <taxon>Tylenchina</taxon>
        <taxon>Panagrolaimomorpha</taxon>
        <taxon>Strongyloidoidea</taxon>
        <taxon>Strongyloididae</taxon>
        <taxon>Parastrongyloides</taxon>
    </lineage>
</organism>
<dbReference type="InterPro" id="IPR051167">
    <property type="entry name" value="Prolyl_oligopep/macrocyclase"/>
</dbReference>
<protein>
    <recommendedName>
        <fullName evidence="3 7">Prolyl endopeptidase</fullName>
        <ecNumber evidence="7">3.4.21.-</ecNumber>
    </recommendedName>
</protein>
<dbReference type="InterPro" id="IPR023302">
    <property type="entry name" value="Pept_S9A_N"/>
</dbReference>
<feature type="domain" description="Peptidase S9A N-terminal" evidence="9">
    <location>
        <begin position="21"/>
        <end position="300"/>
    </location>
</feature>
<dbReference type="GO" id="GO:0005829">
    <property type="term" value="C:cytosol"/>
    <property type="evidence" value="ECO:0007669"/>
    <property type="project" value="TreeGrafter"/>
</dbReference>
<evidence type="ECO:0000313" key="10">
    <source>
        <dbReference type="Proteomes" id="UP000038045"/>
    </source>
</evidence>
<keyword evidence="4 7" id="KW-0645">Protease</keyword>
<dbReference type="Proteomes" id="UP000038045">
    <property type="component" value="Unplaced"/>
</dbReference>
<keyword evidence="5 7" id="KW-0378">Hydrolase</keyword>
<name>A0A0N4Z868_PARTI</name>
<evidence type="ECO:0000256" key="7">
    <source>
        <dbReference type="RuleBase" id="RU368024"/>
    </source>
</evidence>
<sequence length="597" mass="68914">MQRKTIHGNDISFVNPKNYGKNKEIKSWKFNKDGTILVYDLYDSKKKLNERRFKTLNRLKYNEVLRNITNDDFKFVFNGTGIVYSNKNGKNYSLYYHKLGTNQNNDVKFSDEQFNNAKQEIEYVSFDGKYLFIAIYLNPSAKSIYYCDLSDKTGEGIKKKLQFKVLIENEFGSRYDIIDANKNDVYLYTDNDSDFGGIVKLNVKKEKNFTISNVVKPKNGTLIDKVVPVGENYLVYTGYVKLQHYVFIFNKINKKNYKITNLGTGIIKNLYGNRNSYEVFFTFANPVVPTIIYTLNLKTLSKNQFFYLEKVIKTGPKNYSKSNIRGIVVHLNSVDNVSIPALIVLPGDIHLNGNNPLILETYSESEGSTSTISNFSPSRYFFVKHMKGIVCYVNTRGGVYNGDEWFYNGTIDKQQHRYDDFLTYIKFLIYKNITSPKKLAIYGSGTSGVVTAYIINNHPELVQSSIIQGTLLDLISPLNYDGLKEYKEEFGDPEYGDEFQYLKRYSPLHNIKQPNNFIQWPSTLVKTSNNVNDSISLSILKYMSELYTNLESIREYQTNPVIASLINENDKKEDRFLNDTINEMVFIVETLNLTLTI</sequence>
<comment type="similarity">
    <text evidence="2 7">Belongs to the peptidase S9A family.</text>
</comment>
<dbReference type="InterPro" id="IPR001375">
    <property type="entry name" value="Peptidase_S9_cat"/>
</dbReference>
<dbReference type="Gene3D" id="2.130.10.120">
    <property type="entry name" value="Prolyl oligopeptidase, N-terminal domain"/>
    <property type="match status" value="1"/>
</dbReference>
<dbReference type="InterPro" id="IPR002470">
    <property type="entry name" value="Peptidase_S9A"/>
</dbReference>
<dbReference type="Pfam" id="PF02897">
    <property type="entry name" value="Peptidase_S9_N"/>
    <property type="match status" value="1"/>
</dbReference>
<reference evidence="11" key="1">
    <citation type="submission" date="2017-02" db="UniProtKB">
        <authorList>
            <consortium name="WormBaseParasite"/>
        </authorList>
    </citation>
    <scope>IDENTIFICATION</scope>
</reference>
<dbReference type="SUPFAM" id="SSF50993">
    <property type="entry name" value="Peptidase/esterase 'gauge' domain"/>
    <property type="match status" value="1"/>
</dbReference>
<comment type="catalytic activity">
    <reaction evidence="1">
        <text>Hydrolysis of Pro-|-Xaa &gt;&gt; Ala-|-Xaa in oligopeptides.</text>
        <dbReference type="EC" id="3.4.21.26"/>
    </reaction>
</comment>
<evidence type="ECO:0000256" key="2">
    <source>
        <dbReference type="ARBA" id="ARBA00005228"/>
    </source>
</evidence>
<evidence type="ECO:0000259" key="9">
    <source>
        <dbReference type="Pfam" id="PF02897"/>
    </source>
</evidence>
<dbReference type="PANTHER" id="PTHR42881:SF2">
    <property type="entry name" value="PROLYL ENDOPEPTIDASE"/>
    <property type="match status" value="1"/>
</dbReference>
<evidence type="ECO:0000256" key="6">
    <source>
        <dbReference type="ARBA" id="ARBA00022825"/>
    </source>
</evidence>
<accession>A0A0N4Z868</accession>
<dbReference type="PANTHER" id="PTHR42881">
    <property type="entry name" value="PROLYL ENDOPEPTIDASE"/>
    <property type="match status" value="1"/>
</dbReference>
<dbReference type="GO" id="GO:0070012">
    <property type="term" value="F:oligopeptidase activity"/>
    <property type="evidence" value="ECO:0007669"/>
    <property type="project" value="TreeGrafter"/>
</dbReference>
<dbReference type="InterPro" id="IPR029058">
    <property type="entry name" value="AB_hydrolase_fold"/>
</dbReference>
<dbReference type="EC" id="3.4.21.-" evidence="7"/>
<keyword evidence="10" id="KW-1185">Reference proteome</keyword>
<evidence type="ECO:0000256" key="5">
    <source>
        <dbReference type="ARBA" id="ARBA00022801"/>
    </source>
</evidence>
<dbReference type="WBParaSite" id="PTRK_0000342400.1">
    <property type="protein sequence ID" value="PTRK_0000342400.1"/>
    <property type="gene ID" value="PTRK_0000342400"/>
</dbReference>
<evidence type="ECO:0000256" key="4">
    <source>
        <dbReference type="ARBA" id="ARBA00022670"/>
    </source>
</evidence>